<dbReference type="InterPro" id="IPR036047">
    <property type="entry name" value="F-box-like_dom_sf"/>
</dbReference>
<reference evidence="3 4" key="1">
    <citation type="submission" date="2024-07" db="EMBL/GenBank/DDBJ databases">
        <title>Section-level genome sequencing and comparative genomics of Aspergillus sections Usti and Cavernicolus.</title>
        <authorList>
            <consortium name="Lawrence Berkeley National Laboratory"/>
            <person name="Nybo J.L."/>
            <person name="Vesth T.C."/>
            <person name="Theobald S."/>
            <person name="Frisvad J.C."/>
            <person name="Larsen T.O."/>
            <person name="Kjaerboelling I."/>
            <person name="Rothschild-Mancinelli K."/>
            <person name="Lyhne E.K."/>
            <person name="Kogle M.E."/>
            <person name="Barry K."/>
            <person name="Clum A."/>
            <person name="Na H."/>
            <person name="Ledsgaard L."/>
            <person name="Lin J."/>
            <person name="Lipzen A."/>
            <person name="Kuo A."/>
            <person name="Riley R."/>
            <person name="Mondo S."/>
            <person name="Labutti K."/>
            <person name="Haridas S."/>
            <person name="Pangalinan J."/>
            <person name="Salamov A.A."/>
            <person name="Simmons B.A."/>
            <person name="Magnuson J.K."/>
            <person name="Chen J."/>
            <person name="Drula E."/>
            <person name="Henrissat B."/>
            <person name="Wiebenga A."/>
            <person name="Lubbers R.J."/>
            <person name="Gomes A.C."/>
            <person name="Macurrencykelacurrency M.R."/>
            <person name="Stajich J."/>
            <person name="Grigoriev I.V."/>
            <person name="Mortensen U.H."/>
            <person name="De Vries R.P."/>
            <person name="Baker S.E."/>
            <person name="Andersen M.R."/>
        </authorList>
    </citation>
    <scope>NUCLEOTIDE SEQUENCE [LARGE SCALE GENOMIC DNA]</scope>
    <source>
        <strain evidence="3 4">CBS 449.75</strain>
    </source>
</reference>
<dbReference type="RefSeq" id="XP_070886721.1">
    <property type="nucleotide sequence ID" value="XM_071034245.1"/>
</dbReference>
<evidence type="ECO:0000256" key="1">
    <source>
        <dbReference type="SAM" id="SignalP"/>
    </source>
</evidence>
<feature type="chain" id="PRO_5046424985" description="DUF7600 domain-containing protein" evidence="1">
    <location>
        <begin position="18"/>
        <end position="1053"/>
    </location>
</feature>
<dbReference type="GeneID" id="98149317"/>
<dbReference type="InterPro" id="IPR056021">
    <property type="entry name" value="DUF7600"/>
</dbReference>
<feature type="signal peptide" evidence="1">
    <location>
        <begin position="1"/>
        <end position="17"/>
    </location>
</feature>
<dbReference type="SUPFAM" id="SSF81383">
    <property type="entry name" value="F-box domain"/>
    <property type="match status" value="1"/>
</dbReference>
<organism evidence="3 4">
    <name type="scientific">Aspergillus lucknowensis</name>
    <dbReference type="NCBI Taxonomy" id="176173"/>
    <lineage>
        <taxon>Eukaryota</taxon>
        <taxon>Fungi</taxon>
        <taxon>Dikarya</taxon>
        <taxon>Ascomycota</taxon>
        <taxon>Pezizomycotina</taxon>
        <taxon>Eurotiomycetes</taxon>
        <taxon>Eurotiomycetidae</taxon>
        <taxon>Eurotiales</taxon>
        <taxon>Aspergillaceae</taxon>
        <taxon>Aspergillus</taxon>
        <taxon>Aspergillus subgen. Nidulantes</taxon>
    </lineage>
</organism>
<dbReference type="EMBL" id="JBFXLQ010000017">
    <property type="protein sequence ID" value="KAL2867742.1"/>
    <property type="molecule type" value="Genomic_DNA"/>
</dbReference>
<name>A0ABR4LT64_9EURO</name>
<comment type="caution">
    <text evidence="3">The sequence shown here is derived from an EMBL/GenBank/DDBJ whole genome shotgun (WGS) entry which is preliminary data.</text>
</comment>
<protein>
    <recommendedName>
        <fullName evidence="2">DUF7600 domain-containing protein</fullName>
    </recommendedName>
</protein>
<evidence type="ECO:0000313" key="3">
    <source>
        <dbReference type="EMBL" id="KAL2867742.1"/>
    </source>
</evidence>
<dbReference type="Pfam" id="PF24539">
    <property type="entry name" value="DUF7600"/>
    <property type="match status" value="1"/>
</dbReference>
<keyword evidence="1" id="KW-0732">Signal</keyword>
<evidence type="ECO:0000259" key="2">
    <source>
        <dbReference type="Pfam" id="PF24539"/>
    </source>
</evidence>
<evidence type="ECO:0000313" key="4">
    <source>
        <dbReference type="Proteomes" id="UP001610432"/>
    </source>
</evidence>
<feature type="domain" description="DUF7600" evidence="2">
    <location>
        <begin position="350"/>
        <end position="505"/>
    </location>
</feature>
<sequence>MLHYCVMCGVLIRRTSAAPGTVPIDLEWHQELRVVQLRNDSPDSTSSETQLATLSGVGFVDLLDRIVAPLDHRCRYKDNGVSLVSSMAFYDTEHATWRFSFHDLCWEILLQRIPEGPSDVNNFSTLFFQSLFCTTWAKARHIRPDHDFGGASQFQALVGNPIRNMIDREILSSLPQPTQTSRQGSAHLMVRDPYSRNDIFASLPAEVLLLIFFHLHSGDIQQVRLASRYVASRTDPTVLPQSFWRSRYRADFEMGFASPIRTVRNQNWRDGYFALKDVLSDNSNSLFPRASNRRRIWRLAGINATLFALHMAGITLHGRPYTEIMLVAPGIEMLDASAGKMVSADLFEDRHQLLPSGNRKLHDRVVILPLDESVIKSIRIFTVLFNSQQFISGLLFQLVNPSTKALTDISLGYMSSSPSHLVEIALSIRALGFELAICALGVTGVRVLVAGNGYCGPEPPWVGDTGSEKADCAFGRLTFGQQEAQRVQIVASIDAFKIVAFGIIEGSTSAAGMAHQWPAQAMWMPSYPRETVSLVPQPQPKFHHFNPVLNVNFGGPHGEMIPRLTRIVTHLLDIRAPIVGLSFYRDDQSHIHFGKQGSMEVSSFIDGPGGEVISGAIVEMLDARVILIRMRTNLGREFSLGCHEMVGEYRPLQDSNPFLQPEQRAVETLEPPIQQHITGFTATLEASAADNSSFDTFGLQCERSQWPSKAMIKDKAYTNEALISVRLASSLGSYLICEKANNRRPRRSSEVSGLWFDYYGSSSSSIAGQWIFEGSSMNVEREEIITGITIWLSNGRKSFSEKYCMGRVLRISVSTSLQTVSYPNDTPLPLHEHTVLRFQENYLEGLSFLVWPWDPYHFFESRPWTAPELGLWAGVTQADPLASVTGYHGRSNKDNITGLRFTYVSGASQDIGDVFVDRSCGPVRLDPGEDVRKISLITDGRGLRERNLPILWTDWTNPLLTKRHQFHTNNGCNSEDARHAIANTSAPPTSGGVDCLEVDLLHRRYTWLYYLNIQAVGQIRDSGSIPDGEFAGIWGFTMPDENLVMGVVLLADS</sequence>
<gene>
    <name evidence="3" type="ORF">BJX67DRAFT_387638</name>
</gene>
<accession>A0ABR4LT64</accession>
<proteinExistence type="predicted"/>
<dbReference type="Proteomes" id="UP001610432">
    <property type="component" value="Unassembled WGS sequence"/>
</dbReference>
<keyword evidence="4" id="KW-1185">Reference proteome</keyword>